<dbReference type="EMBL" id="CP058935">
    <property type="protein sequence ID" value="QLI71120.1"/>
    <property type="molecule type" value="Genomic_DNA"/>
</dbReference>
<dbReference type="GO" id="GO:0005506">
    <property type="term" value="F:iron ion binding"/>
    <property type="evidence" value="ECO:0007669"/>
    <property type="project" value="InterPro"/>
</dbReference>
<organism evidence="1 2">
    <name type="scientific">Metarhizium brunneum</name>
    <dbReference type="NCBI Taxonomy" id="500148"/>
    <lineage>
        <taxon>Eukaryota</taxon>
        <taxon>Fungi</taxon>
        <taxon>Dikarya</taxon>
        <taxon>Ascomycota</taxon>
        <taxon>Pezizomycotina</taxon>
        <taxon>Sordariomycetes</taxon>
        <taxon>Hypocreomycetidae</taxon>
        <taxon>Hypocreales</taxon>
        <taxon>Clavicipitaceae</taxon>
        <taxon>Metarhizium</taxon>
    </lineage>
</organism>
<dbReference type="GO" id="GO:0004497">
    <property type="term" value="F:monooxygenase activity"/>
    <property type="evidence" value="ECO:0007669"/>
    <property type="project" value="InterPro"/>
</dbReference>
<dbReference type="GO" id="GO:0016705">
    <property type="term" value="F:oxidoreductase activity, acting on paired donors, with incorporation or reduction of molecular oxygen"/>
    <property type="evidence" value="ECO:0007669"/>
    <property type="project" value="InterPro"/>
</dbReference>
<dbReference type="GO" id="GO:0020037">
    <property type="term" value="F:heme binding"/>
    <property type="evidence" value="ECO:0007669"/>
    <property type="project" value="InterPro"/>
</dbReference>
<evidence type="ECO:0000313" key="1">
    <source>
        <dbReference type="EMBL" id="QLI71120.1"/>
    </source>
</evidence>
<proteinExistence type="predicted"/>
<dbReference type="AlphaFoldDB" id="A0A7D5YTD0"/>
<dbReference type="OrthoDB" id="1470350at2759"/>
<accession>A0A7D5YTD0</accession>
<dbReference type="Proteomes" id="UP000510686">
    <property type="component" value="Chromosome 4"/>
</dbReference>
<dbReference type="Gene3D" id="1.10.630.10">
    <property type="entry name" value="Cytochrome P450"/>
    <property type="match status" value="1"/>
</dbReference>
<dbReference type="GeneID" id="26247627"/>
<dbReference type="InterPro" id="IPR001128">
    <property type="entry name" value="Cyt_P450"/>
</dbReference>
<dbReference type="SUPFAM" id="SSF48264">
    <property type="entry name" value="Cytochrome P450"/>
    <property type="match status" value="1"/>
</dbReference>
<dbReference type="Pfam" id="PF00067">
    <property type="entry name" value="p450"/>
    <property type="match status" value="1"/>
</dbReference>
<dbReference type="InterPro" id="IPR036396">
    <property type="entry name" value="Cyt_P450_sf"/>
</dbReference>
<protein>
    <submittedName>
        <fullName evidence="1">Uncharacterized protein</fullName>
    </submittedName>
</protein>
<evidence type="ECO:0000313" key="2">
    <source>
        <dbReference type="Proteomes" id="UP000510686"/>
    </source>
</evidence>
<dbReference type="RefSeq" id="XP_014539544.1">
    <property type="nucleotide sequence ID" value="XM_014684058.1"/>
</dbReference>
<keyword evidence="2" id="KW-1185">Reference proteome</keyword>
<dbReference type="KEGG" id="mbrn:26247627"/>
<reference evidence="1 2" key="1">
    <citation type="submission" date="2020-07" db="EMBL/GenBank/DDBJ databases">
        <title>Telomere length de novo assembly of all 7 chromosomes of the fungus, Metarhizium brunneum, using a novel assembly pipeline.</title>
        <authorList>
            <person name="Saud z."/>
            <person name="Kortsinoglou A."/>
            <person name="Kouvelis V.N."/>
            <person name="Butt T.M."/>
        </authorList>
    </citation>
    <scope>NUCLEOTIDE SEQUENCE [LARGE SCALE GENOMIC DNA]</scope>
    <source>
        <strain evidence="1 2">4556</strain>
    </source>
</reference>
<gene>
    <name evidence="1" type="ORF">G6M90_00g066770</name>
</gene>
<sequence>MALGAQFLAKPWLPKKLRRIHEACVSFQPYMNDLYEQEKRLQNCQSVDGTARDGNLMTVLVQASTKEQKASSSTTGGWSEKEIYSNIFVFNFAGHDRTAHTLTFMVAFPASNPAAQD</sequence>
<name>A0A7D5YTD0_9HYPO</name>